<protein>
    <submittedName>
        <fullName evidence="1 2">Uncharacterized protein</fullName>
    </submittedName>
</protein>
<evidence type="ECO:0000313" key="2">
    <source>
        <dbReference type="EnsemblPlants" id="PNT60776"/>
    </source>
</evidence>
<reference evidence="1" key="2">
    <citation type="submission" date="2017-06" db="EMBL/GenBank/DDBJ databases">
        <title>WGS assembly of Brachypodium distachyon.</title>
        <authorList>
            <consortium name="The International Brachypodium Initiative"/>
            <person name="Lucas S."/>
            <person name="Harmon-Smith M."/>
            <person name="Lail K."/>
            <person name="Tice H."/>
            <person name="Grimwood J."/>
            <person name="Bruce D."/>
            <person name="Barry K."/>
            <person name="Shu S."/>
            <person name="Lindquist E."/>
            <person name="Wang M."/>
            <person name="Pitluck S."/>
            <person name="Vogel J.P."/>
            <person name="Garvin D.F."/>
            <person name="Mockler T.C."/>
            <person name="Schmutz J."/>
            <person name="Rokhsar D."/>
            <person name="Bevan M.W."/>
        </authorList>
    </citation>
    <scope>NUCLEOTIDE SEQUENCE</scope>
    <source>
        <strain evidence="1">Bd21</strain>
    </source>
</reference>
<reference evidence="2" key="3">
    <citation type="submission" date="2018-08" db="UniProtKB">
        <authorList>
            <consortium name="EnsemblPlants"/>
        </authorList>
    </citation>
    <scope>IDENTIFICATION</scope>
    <source>
        <strain evidence="2">cv. Bd21</strain>
    </source>
</reference>
<proteinExistence type="predicted"/>
<name>A0A2K2CFG2_BRADI</name>
<evidence type="ECO:0000313" key="3">
    <source>
        <dbReference type="Proteomes" id="UP000008810"/>
    </source>
</evidence>
<reference evidence="1 2" key="1">
    <citation type="journal article" date="2010" name="Nature">
        <title>Genome sequencing and analysis of the model grass Brachypodium distachyon.</title>
        <authorList>
            <consortium name="International Brachypodium Initiative"/>
        </authorList>
    </citation>
    <scope>NUCLEOTIDE SEQUENCE [LARGE SCALE GENOMIC DNA]</scope>
    <source>
        <strain evidence="1 2">Bd21</strain>
    </source>
</reference>
<dbReference type="InParanoid" id="A0A2K2CFG2"/>
<keyword evidence="3" id="KW-1185">Reference proteome</keyword>
<dbReference type="EnsemblPlants" id="PNT60776">
    <property type="protein sequence ID" value="PNT60776"/>
    <property type="gene ID" value="BRADI_5g04683v3"/>
</dbReference>
<sequence>MSILVDLYVGKLRVYVLAISSANKNTWDTIYPSSGPSEGLGFSHRR</sequence>
<gene>
    <name evidence="1" type="ORF">BRADI_5g04683v3</name>
</gene>
<dbReference type="AlphaFoldDB" id="A0A2K2CFG2"/>
<dbReference type="EMBL" id="CM000884">
    <property type="protein sequence ID" value="PNT60776.1"/>
    <property type="molecule type" value="Genomic_DNA"/>
</dbReference>
<evidence type="ECO:0000313" key="1">
    <source>
        <dbReference type="EMBL" id="PNT60776.1"/>
    </source>
</evidence>
<organism evidence="1">
    <name type="scientific">Brachypodium distachyon</name>
    <name type="common">Purple false brome</name>
    <name type="synonym">Trachynia distachya</name>
    <dbReference type="NCBI Taxonomy" id="15368"/>
    <lineage>
        <taxon>Eukaryota</taxon>
        <taxon>Viridiplantae</taxon>
        <taxon>Streptophyta</taxon>
        <taxon>Embryophyta</taxon>
        <taxon>Tracheophyta</taxon>
        <taxon>Spermatophyta</taxon>
        <taxon>Magnoliopsida</taxon>
        <taxon>Liliopsida</taxon>
        <taxon>Poales</taxon>
        <taxon>Poaceae</taxon>
        <taxon>BOP clade</taxon>
        <taxon>Pooideae</taxon>
        <taxon>Stipodae</taxon>
        <taxon>Brachypodieae</taxon>
        <taxon>Brachypodium</taxon>
    </lineage>
</organism>
<dbReference type="Proteomes" id="UP000008810">
    <property type="component" value="Chromosome 5"/>
</dbReference>
<accession>A0A2K2CFG2</accession>
<dbReference type="Gramene" id="PNT60776">
    <property type="protein sequence ID" value="PNT60776"/>
    <property type="gene ID" value="BRADI_5g04683v3"/>
</dbReference>